<name>A0AAV4RL91_CAEEX</name>
<evidence type="ECO:0000313" key="10">
    <source>
        <dbReference type="Proteomes" id="UP001054945"/>
    </source>
</evidence>
<dbReference type="EC" id="4.6.1.2" evidence="2"/>
<dbReference type="PROSITE" id="PS50011">
    <property type="entry name" value="PROTEIN_KINASE_DOM"/>
    <property type="match status" value="1"/>
</dbReference>
<dbReference type="GO" id="GO:0004383">
    <property type="term" value="F:guanylate cyclase activity"/>
    <property type="evidence" value="ECO:0007669"/>
    <property type="project" value="UniProtKB-EC"/>
</dbReference>
<dbReference type="GO" id="GO:0001653">
    <property type="term" value="F:peptide receptor activity"/>
    <property type="evidence" value="ECO:0007669"/>
    <property type="project" value="TreeGrafter"/>
</dbReference>
<feature type="region of interest" description="Disordered" evidence="6">
    <location>
        <begin position="130"/>
        <end position="149"/>
    </location>
</feature>
<organism evidence="9 10">
    <name type="scientific">Caerostris extrusa</name>
    <name type="common">Bark spider</name>
    <name type="synonym">Caerostris bankana</name>
    <dbReference type="NCBI Taxonomy" id="172846"/>
    <lineage>
        <taxon>Eukaryota</taxon>
        <taxon>Metazoa</taxon>
        <taxon>Ecdysozoa</taxon>
        <taxon>Arthropoda</taxon>
        <taxon>Chelicerata</taxon>
        <taxon>Arachnida</taxon>
        <taxon>Araneae</taxon>
        <taxon>Araneomorphae</taxon>
        <taxon>Entelegynae</taxon>
        <taxon>Araneoidea</taxon>
        <taxon>Araneidae</taxon>
        <taxon>Caerostris</taxon>
    </lineage>
</organism>
<dbReference type="GO" id="GO:0004016">
    <property type="term" value="F:adenylate cyclase activity"/>
    <property type="evidence" value="ECO:0007669"/>
    <property type="project" value="TreeGrafter"/>
</dbReference>
<dbReference type="InterPro" id="IPR000719">
    <property type="entry name" value="Prot_kinase_dom"/>
</dbReference>
<comment type="catalytic activity">
    <reaction evidence="1">
        <text>GTP = 3',5'-cyclic GMP + diphosphate</text>
        <dbReference type="Rhea" id="RHEA:13665"/>
        <dbReference type="ChEBI" id="CHEBI:33019"/>
        <dbReference type="ChEBI" id="CHEBI:37565"/>
        <dbReference type="ChEBI" id="CHEBI:57746"/>
        <dbReference type="EC" id="4.6.1.2"/>
    </reaction>
</comment>
<feature type="compositionally biased region" description="Basic and acidic residues" evidence="6">
    <location>
        <begin position="135"/>
        <end position="149"/>
    </location>
</feature>
<evidence type="ECO:0000256" key="7">
    <source>
        <dbReference type="SAM" id="Phobius"/>
    </source>
</evidence>
<dbReference type="Gene3D" id="1.10.510.10">
    <property type="entry name" value="Transferase(Phosphotransferase) domain 1"/>
    <property type="match status" value="2"/>
</dbReference>
<dbReference type="InterPro" id="IPR001245">
    <property type="entry name" value="Ser-Thr/Tyr_kinase_cat_dom"/>
</dbReference>
<dbReference type="PANTHER" id="PTHR11920">
    <property type="entry name" value="GUANYLYL CYCLASE"/>
    <property type="match status" value="1"/>
</dbReference>
<dbReference type="InterPro" id="IPR011009">
    <property type="entry name" value="Kinase-like_dom_sf"/>
</dbReference>
<dbReference type="InterPro" id="IPR050401">
    <property type="entry name" value="Cyclic_nucleotide_synthase"/>
</dbReference>
<keyword evidence="7" id="KW-0472">Membrane</keyword>
<feature type="transmembrane region" description="Helical" evidence="7">
    <location>
        <begin position="75"/>
        <end position="96"/>
    </location>
</feature>
<evidence type="ECO:0000256" key="4">
    <source>
        <dbReference type="ARBA" id="ARBA00023239"/>
    </source>
</evidence>
<keyword evidence="5" id="KW-0141">cGMP biosynthesis</keyword>
<dbReference type="Pfam" id="PF07714">
    <property type="entry name" value="PK_Tyr_Ser-Thr"/>
    <property type="match status" value="1"/>
</dbReference>
<dbReference type="Proteomes" id="UP001054945">
    <property type="component" value="Unassembled WGS sequence"/>
</dbReference>
<evidence type="ECO:0000256" key="6">
    <source>
        <dbReference type="SAM" id="MobiDB-lite"/>
    </source>
</evidence>
<evidence type="ECO:0000256" key="5">
    <source>
        <dbReference type="ARBA" id="ARBA00023293"/>
    </source>
</evidence>
<feature type="domain" description="Protein kinase" evidence="8">
    <location>
        <begin position="114"/>
        <end position="468"/>
    </location>
</feature>
<dbReference type="PANTHER" id="PTHR11920:SF501">
    <property type="entry name" value="GUANYLATE CYCLASE 32E"/>
    <property type="match status" value="1"/>
</dbReference>
<evidence type="ECO:0000259" key="8">
    <source>
        <dbReference type="PROSITE" id="PS50011"/>
    </source>
</evidence>
<dbReference type="GO" id="GO:0005886">
    <property type="term" value="C:plasma membrane"/>
    <property type="evidence" value="ECO:0007669"/>
    <property type="project" value="TreeGrafter"/>
</dbReference>
<keyword evidence="3" id="KW-0547">Nucleotide-binding</keyword>
<sequence>MRGDAEGNYTVMALLATENSTRSRMRPVARFTHQGSNDLPSLRLERKINWISGKPPRSEPVCGFWGEKCDTKPEYGMIIVYCVCCFVTLIAGFFVFRHYRYEHKLACLLWKVDIKDLSCFPSENDGDINQLTNKETSHESENSISKEDSATRRIKSTIGVYKGNTVHIYHVYKKSIDLTRGLRKEMIQIREMRHENINPFIGACVDPPNICILTLFCARGSLQDVLKNTDIHLDMMFKSLTGYGPREDNFPANFATCIHLTGHDLHSRERHHLPWQPEIFQLHRGQPLDAEDHRLRFARIPSQSGSSSEVQEIRSKFYDPSGKENSLFFPRGISSYFLTKLTDFSEYTLPNRRSANRGLKTKIVEGLINQLDIKETCTPSGVILFEIMGRNGPWGKPEPSVKYVTERVANPKHYDGAYYRPPLDDLDCPDYIKNCMNECWMEDPEDRPDFRLIKVKLRVLYSGLHSNIFDNMISIMEKYAYNLEAVVRDRTNKLQEEKKKKTENLLLRMLPKPVAEQLLRGERKWRQKALIPSPYTSVIL</sequence>
<dbReference type="SMART" id="SM00219">
    <property type="entry name" value="TyrKc"/>
    <property type="match status" value="1"/>
</dbReference>
<dbReference type="SUPFAM" id="SSF53822">
    <property type="entry name" value="Periplasmic binding protein-like I"/>
    <property type="match status" value="1"/>
</dbReference>
<gene>
    <name evidence="9" type="primary">Gyc32E</name>
    <name evidence="9" type="ORF">CEXT_726521</name>
</gene>
<evidence type="ECO:0000256" key="1">
    <source>
        <dbReference type="ARBA" id="ARBA00001436"/>
    </source>
</evidence>
<accession>A0AAV4RL91</accession>
<dbReference type="GO" id="GO:0004713">
    <property type="term" value="F:protein tyrosine kinase activity"/>
    <property type="evidence" value="ECO:0007669"/>
    <property type="project" value="InterPro"/>
</dbReference>
<dbReference type="Gene3D" id="6.10.250.780">
    <property type="match status" value="1"/>
</dbReference>
<dbReference type="SUPFAM" id="SSF56112">
    <property type="entry name" value="Protein kinase-like (PK-like)"/>
    <property type="match status" value="1"/>
</dbReference>
<evidence type="ECO:0000256" key="2">
    <source>
        <dbReference type="ARBA" id="ARBA00012202"/>
    </source>
</evidence>
<keyword evidence="7" id="KW-1133">Transmembrane helix</keyword>
<dbReference type="AlphaFoldDB" id="A0AAV4RL91"/>
<reference evidence="9 10" key="1">
    <citation type="submission" date="2021-06" db="EMBL/GenBank/DDBJ databases">
        <title>Caerostris extrusa draft genome.</title>
        <authorList>
            <person name="Kono N."/>
            <person name="Arakawa K."/>
        </authorList>
    </citation>
    <scope>NUCLEOTIDE SEQUENCE [LARGE SCALE GENOMIC DNA]</scope>
</reference>
<keyword evidence="4" id="KW-0456">Lyase</keyword>
<evidence type="ECO:0000256" key="3">
    <source>
        <dbReference type="ARBA" id="ARBA00022741"/>
    </source>
</evidence>
<proteinExistence type="predicted"/>
<comment type="caution">
    <text evidence="9">The sequence shown here is derived from an EMBL/GenBank/DDBJ whole genome shotgun (WGS) entry which is preliminary data.</text>
</comment>
<dbReference type="GO" id="GO:0005524">
    <property type="term" value="F:ATP binding"/>
    <property type="evidence" value="ECO:0007669"/>
    <property type="project" value="InterPro"/>
</dbReference>
<dbReference type="EMBL" id="BPLR01007959">
    <property type="protein sequence ID" value="GIY21035.1"/>
    <property type="molecule type" value="Genomic_DNA"/>
</dbReference>
<dbReference type="InterPro" id="IPR020635">
    <property type="entry name" value="Tyr_kinase_cat_dom"/>
</dbReference>
<dbReference type="InterPro" id="IPR028082">
    <property type="entry name" value="Peripla_BP_I"/>
</dbReference>
<evidence type="ECO:0000313" key="9">
    <source>
        <dbReference type="EMBL" id="GIY21035.1"/>
    </source>
</evidence>
<dbReference type="GO" id="GO:0007168">
    <property type="term" value="P:receptor guanylyl cyclase signaling pathway"/>
    <property type="evidence" value="ECO:0007669"/>
    <property type="project" value="TreeGrafter"/>
</dbReference>
<keyword evidence="10" id="KW-1185">Reference proteome</keyword>
<protein>
    <recommendedName>
        <fullName evidence="2">guanylate cyclase</fullName>
        <ecNumber evidence="2">4.6.1.2</ecNumber>
    </recommendedName>
</protein>
<keyword evidence="7" id="KW-0812">Transmembrane</keyword>